<evidence type="ECO:0000256" key="3">
    <source>
        <dbReference type="ARBA" id="ARBA00004922"/>
    </source>
</evidence>
<keyword evidence="7 11" id="KW-0732">Signal</keyword>
<dbReference type="EMBL" id="GEZM01095899">
    <property type="protein sequence ID" value="JAV55274.1"/>
    <property type="molecule type" value="Transcribed_RNA"/>
</dbReference>
<proteinExistence type="inferred from homology"/>
<name>A0A1Y1K1E3_PHOPY</name>
<comment type="function">
    <text evidence="1 11">Subunit of the oligosaccharyl transferase (OST) complex that catalyzes the initial transfer of a defined glycan (Glc(3)Man(9)GlcNAc(2) in eukaryotes) from the lipid carrier dolichol-pyrophosphate to an asparagine residue within an Asn-X-Ser/Thr consensus motif in nascent polypeptide chains, the first step in protein N-glycosylation. N-glycosylation occurs cotranslationally and the complex associates with the Sec61 complex at the channel-forming translocon complex that mediates protein translocation across the endoplasmic reticulum (ER). All subunits are required for a maximal enzyme activity.</text>
</comment>
<evidence type="ECO:0000256" key="10">
    <source>
        <dbReference type="ARBA" id="ARBA00023136"/>
    </source>
</evidence>
<evidence type="ECO:0000256" key="7">
    <source>
        <dbReference type="ARBA" id="ARBA00022729"/>
    </source>
</evidence>
<reference evidence="12" key="1">
    <citation type="journal article" date="2016" name="Sci. Rep.">
        <title>Molecular characterization of firefly nuptial gifts: a multi-omics approach sheds light on postcopulatory sexual selection.</title>
        <authorList>
            <person name="Al-Wathiqui N."/>
            <person name="Fallon T.R."/>
            <person name="South A."/>
            <person name="Weng J.K."/>
            <person name="Lewis S.M."/>
        </authorList>
    </citation>
    <scope>NUCLEOTIDE SEQUENCE</scope>
</reference>
<organism evidence="12">
    <name type="scientific">Photinus pyralis</name>
    <name type="common">Common eastern firefly</name>
    <name type="synonym">Lampyris pyralis</name>
    <dbReference type="NCBI Taxonomy" id="7054"/>
    <lineage>
        <taxon>Eukaryota</taxon>
        <taxon>Metazoa</taxon>
        <taxon>Ecdysozoa</taxon>
        <taxon>Arthropoda</taxon>
        <taxon>Hexapoda</taxon>
        <taxon>Insecta</taxon>
        <taxon>Pterygota</taxon>
        <taxon>Neoptera</taxon>
        <taxon>Endopterygota</taxon>
        <taxon>Coleoptera</taxon>
        <taxon>Polyphaga</taxon>
        <taxon>Elateriformia</taxon>
        <taxon>Elateroidea</taxon>
        <taxon>Lampyridae</taxon>
        <taxon>Lampyrinae</taxon>
        <taxon>Photinus</taxon>
    </lineage>
</organism>
<dbReference type="GeneID" id="116176989"/>
<comment type="pathway">
    <text evidence="3 11">Protein modification; protein glycosylation.</text>
</comment>
<evidence type="ECO:0000256" key="4">
    <source>
        <dbReference type="ARBA" id="ARBA00008905"/>
    </source>
</evidence>
<dbReference type="KEGG" id="ppyr:116176989"/>
<feature type="transmembrane region" description="Helical" evidence="11">
    <location>
        <begin position="400"/>
        <end position="418"/>
    </location>
</feature>
<dbReference type="PANTHER" id="PTHR21049">
    <property type="entry name" value="RIBOPHORIN I"/>
    <property type="match status" value="1"/>
</dbReference>
<accession>A0A1Y1K1E3</accession>
<feature type="signal peptide" evidence="11">
    <location>
        <begin position="1"/>
        <end position="18"/>
    </location>
</feature>
<dbReference type="InterPro" id="IPR007676">
    <property type="entry name" value="Ribophorin_I"/>
</dbReference>
<dbReference type="UniPathway" id="UPA00378"/>
<dbReference type="Pfam" id="PF04597">
    <property type="entry name" value="Ribophorin_I"/>
    <property type="match status" value="1"/>
</dbReference>
<sequence length="419" mass="47853">MKCVILVTLAIFATNCEIINKSVIRNVRFFGGLHVKEEIRIIMLNNGTQSVDHFRYWLDPNVVNFIVKFSGENGTLTHETTTEAPDEFRVNLQSNFKPGHVLKVVVNLISFGQVVPVQNTLMGPHQSVVYRGNVGFYSGYKTSIATSSFTLKPEGMKALQISPSPLYQLEGSVEYITKNISPLSLTRLTVAYQDNTPLITILSLKRLITVSHFGKIFVSDQVSVKNEGRFNSSFPYMNVNNFDWWWYTHLPATADDVGYFDELGNSSKSTLLHYKNYKTLKFQPRYPLLNGWKTSYVIRYSVPSVHYLWNHVDEFSLKMRAVDHIFDDVLIKDAIVKVLLPEGATIINVTLPGLFTKFDVGQSTFGRPQIIFGAKSVFESFEDFHIQYFLPKYYLLKTPLLIVLSLECLFVIFITAYWV</sequence>
<dbReference type="RefSeq" id="XP_031350981.1">
    <property type="nucleotide sequence ID" value="XM_031495121.1"/>
</dbReference>
<evidence type="ECO:0000313" key="12">
    <source>
        <dbReference type="EMBL" id="JAV55274.1"/>
    </source>
</evidence>
<dbReference type="RefSeq" id="XP_031351702.1">
    <property type="nucleotide sequence ID" value="XM_031495842.1"/>
</dbReference>
<evidence type="ECO:0000256" key="1">
    <source>
        <dbReference type="ARBA" id="ARBA00002791"/>
    </source>
</evidence>
<comment type="similarity">
    <text evidence="4 11">Belongs to the OST1 family.</text>
</comment>
<evidence type="ECO:0000256" key="9">
    <source>
        <dbReference type="ARBA" id="ARBA00022989"/>
    </source>
</evidence>
<evidence type="ECO:0000256" key="2">
    <source>
        <dbReference type="ARBA" id="ARBA00004115"/>
    </source>
</evidence>
<evidence type="ECO:0000256" key="8">
    <source>
        <dbReference type="ARBA" id="ARBA00022824"/>
    </source>
</evidence>
<dbReference type="GeneID" id="116176516"/>
<dbReference type="GO" id="GO:0008250">
    <property type="term" value="C:oligosaccharyltransferase complex"/>
    <property type="evidence" value="ECO:0007669"/>
    <property type="project" value="UniProtKB-UniRule"/>
</dbReference>
<dbReference type="AlphaFoldDB" id="A0A1Y1K1E3"/>
<dbReference type="OrthoDB" id="310030at2759"/>
<evidence type="ECO:0000256" key="6">
    <source>
        <dbReference type="ARBA" id="ARBA00022692"/>
    </source>
</evidence>
<dbReference type="KEGG" id="ppyr:116176516"/>
<keyword evidence="10 11" id="KW-0472">Membrane</keyword>
<comment type="subcellular location">
    <subcellularLocation>
        <location evidence="2 11">Endoplasmic reticulum membrane</location>
        <topology evidence="2 11">Single-pass type I membrane protein</topology>
    </subcellularLocation>
</comment>
<feature type="chain" id="PRO_5011817685" description="Dolichyl-diphosphooligosaccharide--protein glycosyltransferase subunit 1" evidence="11">
    <location>
        <begin position="19"/>
        <end position="419"/>
    </location>
</feature>
<evidence type="ECO:0000256" key="11">
    <source>
        <dbReference type="RuleBase" id="RU361143"/>
    </source>
</evidence>
<keyword evidence="9 11" id="KW-1133">Transmembrane helix</keyword>
<dbReference type="GO" id="GO:0018279">
    <property type="term" value="P:protein N-linked glycosylation via asparagine"/>
    <property type="evidence" value="ECO:0007669"/>
    <property type="project" value="TreeGrafter"/>
</dbReference>
<keyword evidence="6 11" id="KW-0812">Transmembrane</keyword>
<evidence type="ECO:0000256" key="5">
    <source>
        <dbReference type="ARBA" id="ARBA00017611"/>
    </source>
</evidence>
<keyword evidence="8 11" id="KW-0256">Endoplasmic reticulum</keyword>
<comment type="subunit">
    <text evidence="11">Component of the oligosaccharyltransferase (OST) complex.</text>
</comment>
<dbReference type="PANTHER" id="PTHR21049:SF0">
    <property type="entry name" value="DOLICHYL-DIPHOSPHOOLIGOSACCHARIDE--PROTEIN GLYCOSYLTRANSFERASE SUBUNIT 1"/>
    <property type="match status" value="1"/>
</dbReference>
<protein>
    <recommendedName>
        <fullName evidence="5 11">Dolichyl-diphosphooligosaccharide--protein glycosyltransferase subunit 1</fullName>
    </recommendedName>
</protein>